<evidence type="ECO:0000256" key="3">
    <source>
        <dbReference type="PIRSR" id="PIRSR004848-1"/>
    </source>
</evidence>
<evidence type="ECO:0000313" key="7">
    <source>
        <dbReference type="Proteomes" id="UP000198356"/>
    </source>
</evidence>
<organism evidence="6 7">
    <name type="scientific">Granulicella rosea</name>
    <dbReference type="NCBI Taxonomy" id="474952"/>
    <lineage>
        <taxon>Bacteria</taxon>
        <taxon>Pseudomonadati</taxon>
        <taxon>Acidobacteriota</taxon>
        <taxon>Terriglobia</taxon>
        <taxon>Terriglobales</taxon>
        <taxon>Acidobacteriaceae</taxon>
        <taxon>Granulicella</taxon>
    </lineage>
</organism>
<sequence>MANSQTHIAENLARIHEEIRQACRAANRDEADVALMAVSKFHPVEALVEAYGAGQRLFGENRVQEMQQKFPTVGALAGIDLHLIGPLQSNKSAKAAEIFHAIDTVDSLKLAERLSSAAAALGRTLPILIEVKLSHEESKHGLAPEELPALLDAIAPLPNLTLSGLMTVPPWSEDAETARPYFQHLRRLLDESQKTHATMTQLSIGMSNDFHVAIEEGSTCIRIGTAIFGKRVPAAV</sequence>
<protein>
    <recommendedName>
        <fullName evidence="2">Pyridoxal phosphate homeostasis protein</fullName>
        <shortName evidence="2">PLP homeostasis protein</shortName>
    </recommendedName>
</protein>
<dbReference type="InterPro" id="IPR029066">
    <property type="entry name" value="PLP-binding_barrel"/>
</dbReference>
<keyword evidence="1 2" id="KW-0663">Pyridoxal phosphate</keyword>
<dbReference type="InterPro" id="IPR011078">
    <property type="entry name" value="PyrdxlP_homeostasis"/>
</dbReference>
<dbReference type="PIRSF" id="PIRSF004848">
    <property type="entry name" value="YBL036c_PLPDEIII"/>
    <property type="match status" value="1"/>
</dbReference>
<dbReference type="NCBIfam" id="TIGR00044">
    <property type="entry name" value="YggS family pyridoxal phosphate-dependent enzyme"/>
    <property type="match status" value="1"/>
</dbReference>
<dbReference type="SUPFAM" id="SSF51419">
    <property type="entry name" value="PLP-binding barrel"/>
    <property type="match status" value="1"/>
</dbReference>
<feature type="domain" description="Alanine racemase N-terminal" evidence="5">
    <location>
        <begin position="11"/>
        <end position="230"/>
    </location>
</feature>
<keyword evidence="7" id="KW-1185">Reference proteome</keyword>
<dbReference type="GO" id="GO:0030170">
    <property type="term" value="F:pyridoxal phosphate binding"/>
    <property type="evidence" value="ECO:0007669"/>
    <property type="project" value="UniProtKB-UniRule"/>
</dbReference>
<dbReference type="Pfam" id="PF01168">
    <property type="entry name" value="Ala_racemase_N"/>
    <property type="match status" value="1"/>
</dbReference>
<dbReference type="AlphaFoldDB" id="A0A239LAF8"/>
<accession>A0A239LAF8</accession>
<name>A0A239LAF8_9BACT</name>
<dbReference type="HAMAP" id="MF_02087">
    <property type="entry name" value="PLP_homeostasis"/>
    <property type="match status" value="1"/>
</dbReference>
<reference evidence="6 7" key="1">
    <citation type="submission" date="2017-06" db="EMBL/GenBank/DDBJ databases">
        <authorList>
            <person name="Kim H.J."/>
            <person name="Triplett B.A."/>
        </authorList>
    </citation>
    <scope>NUCLEOTIDE SEQUENCE [LARGE SCALE GENOMIC DNA]</scope>
    <source>
        <strain evidence="6 7">DSM 18704</strain>
    </source>
</reference>
<comment type="cofactor">
    <cofactor evidence="3">
        <name>pyridoxal 5'-phosphate</name>
        <dbReference type="ChEBI" id="CHEBI:597326"/>
    </cofactor>
</comment>
<dbReference type="RefSeq" id="WP_089409561.1">
    <property type="nucleotide sequence ID" value="NZ_FZOU01000006.1"/>
</dbReference>
<dbReference type="EMBL" id="FZOU01000006">
    <property type="protein sequence ID" value="SNT27451.1"/>
    <property type="molecule type" value="Genomic_DNA"/>
</dbReference>
<gene>
    <name evidence="6" type="ORF">SAMN05421770_106247</name>
</gene>
<dbReference type="InterPro" id="IPR001608">
    <property type="entry name" value="Ala_racemase_N"/>
</dbReference>
<comment type="similarity">
    <text evidence="2 4">Belongs to the pyridoxal phosphate-binding protein YggS/PROSC family.</text>
</comment>
<evidence type="ECO:0000256" key="1">
    <source>
        <dbReference type="ARBA" id="ARBA00022898"/>
    </source>
</evidence>
<dbReference type="Proteomes" id="UP000198356">
    <property type="component" value="Unassembled WGS sequence"/>
</dbReference>
<dbReference type="PANTHER" id="PTHR10146">
    <property type="entry name" value="PROLINE SYNTHETASE CO-TRANSCRIBED BACTERIAL HOMOLOG PROTEIN"/>
    <property type="match status" value="1"/>
</dbReference>
<dbReference type="OrthoDB" id="9804072at2"/>
<evidence type="ECO:0000256" key="2">
    <source>
        <dbReference type="HAMAP-Rule" id="MF_02087"/>
    </source>
</evidence>
<dbReference type="PANTHER" id="PTHR10146:SF14">
    <property type="entry name" value="PYRIDOXAL PHOSPHATE HOMEOSTASIS PROTEIN"/>
    <property type="match status" value="1"/>
</dbReference>
<evidence type="ECO:0000313" key="6">
    <source>
        <dbReference type="EMBL" id="SNT27451.1"/>
    </source>
</evidence>
<proteinExistence type="inferred from homology"/>
<dbReference type="CDD" id="cd00635">
    <property type="entry name" value="PLPDE_III_YBL036c_like"/>
    <property type="match status" value="1"/>
</dbReference>
<dbReference type="FunFam" id="3.20.20.10:FF:000018">
    <property type="entry name" value="Pyridoxal phosphate homeostasis protein"/>
    <property type="match status" value="1"/>
</dbReference>
<evidence type="ECO:0000259" key="5">
    <source>
        <dbReference type="Pfam" id="PF01168"/>
    </source>
</evidence>
<evidence type="ECO:0000256" key="4">
    <source>
        <dbReference type="RuleBase" id="RU004514"/>
    </source>
</evidence>
<dbReference type="Gene3D" id="3.20.20.10">
    <property type="entry name" value="Alanine racemase"/>
    <property type="match status" value="1"/>
</dbReference>
<comment type="function">
    <text evidence="2">Pyridoxal 5'-phosphate (PLP)-binding protein, which is involved in PLP homeostasis.</text>
</comment>
<feature type="modified residue" description="N6-(pyridoxal phosphate)lysine" evidence="2 3">
    <location>
        <position position="40"/>
    </location>
</feature>